<organism evidence="1">
    <name type="scientific">Siphoviridae sp. ctGFb30</name>
    <dbReference type="NCBI Taxonomy" id="2826219"/>
    <lineage>
        <taxon>Viruses</taxon>
        <taxon>Duplodnaviria</taxon>
        <taxon>Heunggongvirae</taxon>
        <taxon>Uroviricota</taxon>
        <taxon>Caudoviricetes</taxon>
    </lineage>
</organism>
<proteinExistence type="predicted"/>
<reference evidence="1" key="1">
    <citation type="journal article" date="2021" name="Proc. Natl. Acad. Sci. U.S.A.">
        <title>A Catalog of Tens of Thousands of Viruses from Human Metagenomes Reveals Hidden Associations with Chronic Diseases.</title>
        <authorList>
            <person name="Tisza M.J."/>
            <person name="Buck C.B."/>
        </authorList>
    </citation>
    <scope>NUCLEOTIDE SEQUENCE</scope>
    <source>
        <strain evidence="1">CtGFb30</strain>
    </source>
</reference>
<sequence length="73" mass="8168">MNAKDLRAWIDDLTQDIDFAYQGKFGSICPFSREDIALCYDGYAVDAHSVDDAMNIPFICGKSLSQICDQLDI</sequence>
<protein>
    <submittedName>
        <fullName evidence="1">Uncharacterized protein</fullName>
    </submittedName>
</protein>
<evidence type="ECO:0000313" key="1">
    <source>
        <dbReference type="EMBL" id="DAD81040.1"/>
    </source>
</evidence>
<name>A0A8S5MFS5_9CAUD</name>
<accession>A0A8S5MFS5</accession>
<dbReference type="EMBL" id="BK014893">
    <property type="protein sequence ID" value="DAD81040.1"/>
    <property type="molecule type" value="Genomic_DNA"/>
</dbReference>